<protein>
    <submittedName>
        <fullName evidence="5">Amino acid/amide ABC transporter substrate-binding protein, HAAT family</fullName>
    </submittedName>
</protein>
<dbReference type="Pfam" id="PF13458">
    <property type="entry name" value="Peripla_BP_6"/>
    <property type="match status" value="1"/>
</dbReference>
<comment type="similarity">
    <text evidence="1">Belongs to the leucine-binding protein family.</text>
</comment>
<evidence type="ECO:0000313" key="5">
    <source>
        <dbReference type="EMBL" id="SDV48024.1"/>
    </source>
</evidence>
<evidence type="ECO:0000256" key="1">
    <source>
        <dbReference type="ARBA" id="ARBA00010062"/>
    </source>
</evidence>
<dbReference type="STRING" id="1770053.SAMN05216551_10492"/>
<reference evidence="6" key="1">
    <citation type="submission" date="2016-09" db="EMBL/GenBank/DDBJ databases">
        <authorList>
            <person name="Varghese N."/>
            <person name="Submissions S."/>
        </authorList>
    </citation>
    <scope>NUCLEOTIDE SEQUENCE [LARGE SCALE GENOMIC DNA]</scope>
    <source>
        <strain evidence="6">JS23</strain>
    </source>
</reference>
<keyword evidence="6" id="KW-1185">Reference proteome</keyword>
<gene>
    <name evidence="5" type="ORF">SAMN05216551_10492</name>
</gene>
<dbReference type="RefSeq" id="WP_091907365.1">
    <property type="nucleotide sequence ID" value="NZ_FNLO01000004.1"/>
</dbReference>
<sequence length="384" mass="40952">MPRLTLRFLAAALLGAMAFTAQAQVKVGVDLSTTGPAATIGISSKNAFLMWPKTLGGQPAEYIFLDDGTDPGNAVRNIRRLLSEDKVDVIVGPTITPAALAALDPIAEAKTPMLSLIGSGSVVEPQTGSRTWAFKMASSDSAFADVMTRYMSNHNVKTVAFIGFADGYGENWLTEFKKFAELRKIKLVAVERYNRTDTSVTGQVLKLIAAKPDAILIAGAGTPTVLPQRTIVGYNYKGQIYQTAGIGTPDFIKLGGKDVEGTLFPTQPVLVAASLPADNPVRKTALDFVNAYEKRYGPGTANQFSGDAAGVYPRLNDAVARALKSGQPGTPAFRQALRDALENTKDLVIPQGIVNTSAKDHIGLDQRAVVMGTVKNGKFQYLSQ</sequence>
<evidence type="ECO:0000256" key="2">
    <source>
        <dbReference type="ARBA" id="ARBA00022729"/>
    </source>
</evidence>
<feature type="chain" id="PRO_5017432813" evidence="3">
    <location>
        <begin position="24"/>
        <end position="384"/>
    </location>
</feature>
<evidence type="ECO:0000313" key="6">
    <source>
        <dbReference type="Proteomes" id="UP000243719"/>
    </source>
</evidence>
<dbReference type="InterPro" id="IPR028082">
    <property type="entry name" value="Peripla_BP_I"/>
</dbReference>
<dbReference type="EMBL" id="FNLO01000004">
    <property type="protein sequence ID" value="SDV48024.1"/>
    <property type="molecule type" value="Genomic_DNA"/>
</dbReference>
<dbReference type="AlphaFoldDB" id="A0A1H2PPY4"/>
<dbReference type="Proteomes" id="UP000243719">
    <property type="component" value="Unassembled WGS sequence"/>
</dbReference>
<dbReference type="PANTHER" id="PTHR30483">
    <property type="entry name" value="LEUCINE-SPECIFIC-BINDING PROTEIN"/>
    <property type="match status" value="1"/>
</dbReference>
<proteinExistence type="inferred from homology"/>
<evidence type="ECO:0000259" key="4">
    <source>
        <dbReference type="Pfam" id="PF13458"/>
    </source>
</evidence>
<evidence type="ECO:0000256" key="3">
    <source>
        <dbReference type="SAM" id="SignalP"/>
    </source>
</evidence>
<dbReference type="OrthoDB" id="5290698at2"/>
<dbReference type="InterPro" id="IPR051010">
    <property type="entry name" value="BCAA_transport"/>
</dbReference>
<dbReference type="InterPro" id="IPR028081">
    <property type="entry name" value="Leu-bd"/>
</dbReference>
<accession>A0A1H2PPY4</accession>
<dbReference type="PANTHER" id="PTHR30483:SF38">
    <property type="entry name" value="BLR7848 PROTEIN"/>
    <property type="match status" value="1"/>
</dbReference>
<organism evidence="5 6">
    <name type="scientific">Chitinasiproducens palmae</name>
    <dbReference type="NCBI Taxonomy" id="1770053"/>
    <lineage>
        <taxon>Bacteria</taxon>
        <taxon>Pseudomonadati</taxon>
        <taxon>Pseudomonadota</taxon>
        <taxon>Betaproteobacteria</taxon>
        <taxon>Burkholderiales</taxon>
        <taxon>Burkholderiaceae</taxon>
        <taxon>Chitinasiproducens</taxon>
    </lineage>
</organism>
<feature type="domain" description="Leucine-binding protein" evidence="4">
    <location>
        <begin position="24"/>
        <end position="371"/>
    </location>
</feature>
<name>A0A1H2PPY4_9BURK</name>
<dbReference type="Gene3D" id="3.40.50.2300">
    <property type="match status" value="2"/>
</dbReference>
<dbReference type="CDD" id="cd06333">
    <property type="entry name" value="PBP1_ABC_RPA1789-like"/>
    <property type="match status" value="1"/>
</dbReference>
<feature type="signal peptide" evidence="3">
    <location>
        <begin position="1"/>
        <end position="23"/>
    </location>
</feature>
<keyword evidence="2 3" id="KW-0732">Signal</keyword>
<dbReference type="SUPFAM" id="SSF53822">
    <property type="entry name" value="Periplasmic binding protein-like I"/>
    <property type="match status" value="1"/>
</dbReference>